<dbReference type="AlphaFoldDB" id="A0A7X0HFR9"/>
<evidence type="ECO:0000256" key="3">
    <source>
        <dbReference type="ARBA" id="ARBA00022827"/>
    </source>
</evidence>
<keyword evidence="2" id="KW-0285">Flavoprotein</keyword>
<reference evidence="7 8" key="1">
    <citation type="submission" date="2020-08" db="EMBL/GenBank/DDBJ databases">
        <title>Genomic Encyclopedia of Type Strains, Phase IV (KMG-IV): sequencing the most valuable type-strain genomes for metagenomic binning, comparative biology and taxonomic classification.</title>
        <authorList>
            <person name="Goeker M."/>
        </authorList>
    </citation>
    <scope>NUCLEOTIDE SEQUENCE [LARGE SCALE GENOMIC DNA]</scope>
    <source>
        <strain evidence="7 8">DSM 40141</strain>
    </source>
</reference>
<dbReference type="GO" id="GO:0051213">
    <property type="term" value="F:dioxygenase activity"/>
    <property type="evidence" value="ECO:0007669"/>
    <property type="project" value="UniProtKB-KW"/>
</dbReference>
<dbReference type="EMBL" id="JACHEM010000007">
    <property type="protein sequence ID" value="MBB6436683.1"/>
    <property type="molecule type" value="Genomic_DNA"/>
</dbReference>
<sequence length="418" mass="44154">MGRPTVVVVGAGQAGAEAAVALRAQGYGGRVVLVGEESETPYQRPPLSKELLAAGGERVDCALYPASHYPDRDIELLSGERAEGIDREGRTLLLASGRELPYDALVLATGARPRALTVPGAGLAGVHTLRTLSDARDLRSRLYGARDLVVVGGGFIGLEVASAARTLGLDVAVVEVRDRLMGRSVSEPVSRHLAELHRRNGVRVLLAREVTAVHGEERRVREVELDGGERIAADVVVAGIGAVPNTEIAARAGLAVDDGILVDARLRTSDPAVLAIGDCARFPSRHGLGRHAPVRLESVQNAADQARAAATTVCDPEGGADYDAVPWFWTHQYGVRLQIAGLTAGHDRTVTVGDPAGGRFSVFCFRGERLLGVESVGRPADHAITRRLLAGSRHSLTPESVAAPGFDLKQQQLQSQPA</sequence>
<dbReference type="InterPro" id="IPR028202">
    <property type="entry name" value="Reductase_C"/>
</dbReference>
<accession>A0A7X0HFR9</accession>
<keyword evidence="4 7" id="KW-0560">Oxidoreductase</keyword>
<dbReference type="SUPFAM" id="SSF55424">
    <property type="entry name" value="FAD/NAD-linked reductases, dimerisation (C-terminal) domain"/>
    <property type="match status" value="1"/>
</dbReference>
<dbReference type="PANTHER" id="PTHR43557">
    <property type="entry name" value="APOPTOSIS-INDUCING FACTOR 1"/>
    <property type="match status" value="1"/>
</dbReference>
<feature type="domain" description="Reductase C-terminal" evidence="6">
    <location>
        <begin position="327"/>
        <end position="410"/>
    </location>
</feature>
<dbReference type="InterPro" id="IPR036188">
    <property type="entry name" value="FAD/NAD-bd_sf"/>
</dbReference>
<comment type="cofactor">
    <cofactor evidence="1">
        <name>FAD</name>
        <dbReference type="ChEBI" id="CHEBI:57692"/>
    </cofactor>
</comment>
<dbReference type="PRINTS" id="PR00411">
    <property type="entry name" value="PNDRDTASEI"/>
</dbReference>
<evidence type="ECO:0000256" key="2">
    <source>
        <dbReference type="ARBA" id="ARBA00022630"/>
    </source>
</evidence>
<protein>
    <submittedName>
        <fullName evidence="7">3-phenylpropionate/trans-cinnamate dioxygenase ferredoxin reductase subunit</fullName>
        <ecNumber evidence="7">1.18.1.3</ecNumber>
    </submittedName>
</protein>
<dbReference type="GO" id="GO:0005737">
    <property type="term" value="C:cytoplasm"/>
    <property type="evidence" value="ECO:0007669"/>
    <property type="project" value="TreeGrafter"/>
</dbReference>
<dbReference type="SUPFAM" id="SSF51905">
    <property type="entry name" value="FAD/NAD(P)-binding domain"/>
    <property type="match status" value="2"/>
</dbReference>
<dbReference type="Pfam" id="PF14759">
    <property type="entry name" value="Reductase_C"/>
    <property type="match status" value="1"/>
</dbReference>
<dbReference type="EC" id="1.18.1.3" evidence="7"/>
<evidence type="ECO:0000259" key="6">
    <source>
        <dbReference type="Pfam" id="PF14759"/>
    </source>
</evidence>
<organism evidence="7 8">
    <name type="scientific">Streptomyces candidus</name>
    <dbReference type="NCBI Taxonomy" id="67283"/>
    <lineage>
        <taxon>Bacteria</taxon>
        <taxon>Bacillati</taxon>
        <taxon>Actinomycetota</taxon>
        <taxon>Actinomycetes</taxon>
        <taxon>Kitasatosporales</taxon>
        <taxon>Streptomycetaceae</taxon>
        <taxon>Streptomyces</taxon>
    </lineage>
</organism>
<dbReference type="PANTHER" id="PTHR43557:SF2">
    <property type="entry name" value="RIESKE DOMAIN-CONTAINING PROTEIN-RELATED"/>
    <property type="match status" value="1"/>
</dbReference>
<dbReference type="InterPro" id="IPR016156">
    <property type="entry name" value="FAD/NAD-linked_Rdtase_dimer_sf"/>
</dbReference>
<dbReference type="Gene3D" id="3.30.390.30">
    <property type="match status" value="1"/>
</dbReference>
<evidence type="ECO:0000259" key="5">
    <source>
        <dbReference type="Pfam" id="PF07992"/>
    </source>
</evidence>
<name>A0A7X0HFR9_9ACTN</name>
<evidence type="ECO:0000313" key="7">
    <source>
        <dbReference type="EMBL" id="MBB6436683.1"/>
    </source>
</evidence>
<dbReference type="InterPro" id="IPR050446">
    <property type="entry name" value="FAD-oxidoreductase/Apoptosis"/>
</dbReference>
<evidence type="ECO:0000256" key="1">
    <source>
        <dbReference type="ARBA" id="ARBA00001974"/>
    </source>
</evidence>
<dbReference type="Pfam" id="PF07992">
    <property type="entry name" value="Pyr_redox_2"/>
    <property type="match status" value="1"/>
</dbReference>
<evidence type="ECO:0000313" key="8">
    <source>
        <dbReference type="Proteomes" id="UP000540423"/>
    </source>
</evidence>
<keyword evidence="8" id="KW-1185">Reference proteome</keyword>
<keyword evidence="3" id="KW-0274">FAD</keyword>
<dbReference type="InterPro" id="IPR023753">
    <property type="entry name" value="FAD/NAD-binding_dom"/>
</dbReference>
<dbReference type="RefSeq" id="WP_185031341.1">
    <property type="nucleotide sequence ID" value="NZ_BNBN01000010.1"/>
</dbReference>
<dbReference type="Proteomes" id="UP000540423">
    <property type="component" value="Unassembled WGS sequence"/>
</dbReference>
<keyword evidence="7" id="KW-0223">Dioxygenase</keyword>
<proteinExistence type="predicted"/>
<dbReference type="PRINTS" id="PR00368">
    <property type="entry name" value="FADPNR"/>
</dbReference>
<dbReference type="GO" id="GO:0016651">
    <property type="term" value="F:oxidoreductase activity, acting on NAD(P)H"/>
    <property type="evidence" value="ECO:0007669"/>
    <property type="project" value="TreeGrafter"/>
</dbReference>
<feature type="domain" description="FAD/NAD(P)-binding" evidence="5">
    <location>
        <begin position="5"/>
        <end position="306"/>
    </location>
</feature>
<dbReference type="GO" id="GO:0008860">
    <property type="term" value="F:ferredoxin-NAD+ reductase activity"/>
    <property type="evidence" value="ECO:0007669"/>
    <property type="project" value="UniProtKB-EC"/>
</dbReference>
<gene>
    <name evidence="7" type="ORF">HNQ79_003156</name>
</gene>
<evidence type="ECO:0000256" key="4">
    <source>
        <dbReference type="ARBA" id="ARBA00023002"/>
    </source>
</evidence>
<dbReference type="Gene3D" id="3.50.50.60">
    <property type="entry name" value="FAD/NAD(P)-binding domain"/>
    <property type="match status" value="2"/>
</dbReference>
<comment type="caution">
    <text evidence="7">The sequence shown here is derived from an EMBL/GenBank/DDBJ whole genome shotgun (WGS) entry which is preliminary data.</text>
</comment>